<accession>A0ABS3E083</accession>
<dbReference type="PANTHER" id="PTHR35561">
    <property type="entry name" value="RNA 2',3'-CYCLIC PHOSPHODIESTERASE"/>
    <property type="match status" value="1"/>
</dbReference>
<dbReference type="Pfam" id="PF13563">
    <property type="entry name" value="2_5_RNA_ligase2"/>
    <property type="match status" value="1"/>
</dbReference>
<dbReference type="InterPro" id="IPR009097">
    <property type="entry name" value="Cyclic_Pdiesterase"/>
</dbReference>
<feature type="active site" description="Proton acceptor" evidence="2">
    <location>
        <position position="127"/>
    </location>
</feature>
<dbReference type="Gene3D" id="3.90.1140.10">
    <property type="entry name" value="Cyclic phosphodiesterase"/>
    <property type="match status" value="1"/>
</dbReference>
<keyword evidence="1 2" id="KW-0378">Hydrolase</keyword>
<feature type="short sequence motif" description="HXTX 1" evidence="2">
    <location>
        <begin position="42"/>
        <end position="45"/>
    </location>
</feature>
<feature type="active site" description="Proton donor" evidence="2">
    <location>
        <position position="42"/>
    </location>
</feature>
<evidence type="ECO:0000313" key="4">
    <source>
        <dbReference type="Proteomes" id="UP000663970"/>
    </source>
</evidence>
<gene>
    <name evidence="3" type="primary">thpR</name>
    <name evidence="3" type="ORF">JF544_17130</name>
</gene>
<name>A0ABS3E083_9BACI</name>
<proteinExistence type="inferred from homology"/>
<dbReference type="SUPFAM" id="SSF55144">
    <property type="entry name" value="LigT-like"/>
    <property type="match status" value="1"/>
</dbReference>
<feature type="short sequence motif" description="HXTX 2" evidence="2">
    <location>
        <begin position="127"/>
        <end position="130"/>
    </location>
</feature>
<dbReference type="PANTHER" id="PTHR35561:SF1">
    <property type="entry name" value="RNA 2',3'-CYCLIC PHOSPHODIESTERASE"/>
    <property type="match status" value="1"/>
</dbReference>
<organism evidence="3 4">
    <name type="scientific">Halobacillus kuroshimensis</name>
    <dbReference type="NCBI Taxonomy" id="302481"/>
    <lineage>
        <taxon>Bacteria</taxon>
        <taxon>Bacillati</taxon>
        <taxon>Bacillota</taxon>
        <taxon>Bacilli</taxon>
        <taxon>Bacillales</taxon>
        <taxon>Bacillaceae</taxon>
        <taxon>Halobacillus</taxon>
    </lineage>
</organism>
<dbReference type="Proteomes" id="UP000663970">
    <property type="component" value="Unassembled WGS sequence"/>
</dbReference>
<dbReference type="EMBL" id="JAEKJY010000005">
    <property type="protein sequence ID" value="MBN8236986.1"/>
    <property type="molecule type" value="Genomic_DNA"/>
</dbReference>
<reference evidence="3 4" key="1">
    <citation type="submission" date="2020-12" db="EMBL/GenBank/DDBJ databases">
        <title>Oil enriched cultivation method for isolating marine PHA-producing bacteria.</title>
        <authorList>
            <person name="Zheng W."/>
            <person name="Yu S."/>
            <person name="Huang Y."/>
        </authorList>
    </citation>
    <scope>NUCLEOTIDE SEQUENCE [LARGE SCALE GENOMIC DNA]</scope>
    <source>
        <strain evidence="3 4">SY-2-6</strain>
    </source>
</reference>
<dbReference type="InterPro" id="IPR004175">
    <property type="entry name" value="RNA_CPDase"/>
</dbReference>
<sequence length="192" mass="21899">MSDPHYFIGLKTEQAADHLLLWQQELREHMQYKVWTNPSDFHVTLKFLGPASDEKINKLITILHQQELPDAFSITIGPAGGFGHPQSPRVFLAEVEKAPQLEKLYQQAEKAAAASGWDRERRKFHPHITLAKKQAEGQSPLSLSNVPPVFQQKFPMIMDHVTLFRIHPGEHPKYQEVFTIELKSRDGNGSTN</sequence>
<protein>
    <recommendedName>
        <fullName evidence="2">RNA 2',3'-cyclic phosphodiesterase</fullName>
        <shortName evidence="2">RNA 2',3'-CPDase</shortName>
        <ecNumber evidence="2">3.1.4.58</ecNumber>
    </recommendedName>
</protein>
<comment type="similarity">
    <text evidence="2">Belongs to the 2H phosphoesterase superfamily. ThpR family.</text>
</comment>
<evidence type="ECO:0000256" key="1">
    <source>
        <dbReference type="ARBA" id="ARBA00022801"/>
    </source>
</evidence>
<dbReference type="EC" id="3.1.4.58" evidence="2"/>
<dbReference type="RefSeq" id="WP_035531965.1">
    <property type="nucleotide sequence ID" value="NZ_JAEKJY010000005.1"/>
</dbReference>
<comment type="caution">
    <text evidence="3">The sequence shown here is derived from an EMBL/GenBank/DDBJ whole genome shotgun (WGS) entry which is preliminary data.</text>
</comment>
<dbReference type="NCBIfam" id="TIGR02258">
    <property type="entry name" value="2_5_ligase"/>
    <property type="match status" value="1"/>
</dbReference>
<evidence type="ECO:0000256" key="2">
    <source>
        <dbReference type="HAMAP-Rule" id="MF_01940"/>
    </source>
</evidence>
<comment type="function">
    <text evidence="2">Hydrolyzes RNA 2',3'-cyclic phosphodiester to an RNA 2'-phosphomonoester.</text>
</comment>
<keyword evidence="4" id="KW-1185">Reference proteome</keyword>
<dbReference type="HAMAP" id="MF_01940">
    <property type="entry name" value="RNA_CPDase"/>
    <property type="match status" value="1"/>
</dbReference>
<comment type="catalytic activity">
    <reaction evidence="2">
        <text>a 3'-end 2',3'-cyclophospho-ribonucleotide-RNA + H2O = a 3'-end 2'-phospho-ribonucleotide-RNA + H(+)</text>
        <dbReference type="Rhea" id="RHEA:11828"/>
        <dbReference type="Rhea" id="RHEA-COMP:10464"/>
        <dbReference type="Rhea" id="RHEA-COMP:17353"/>
        <dbReference type="ChEBI" id="CHEBI:15377"/>
        <dbReference type="ChEBI" id="CHEBI:15378"/>
        <dbReference type="ChEBI" id="CHEBI:83064"/>
        <dbReference type="ChEBI" id="CHEBI:173113"/>
        <dbReference type="EC" id="3.1.4.58"/>
    </reaction>
</comment>
<evidence type="ECO:0000313" key="3">
    <source>
        <dbReference type="EMBL" id="MBN8236986.1"/>
    </source>
</evidence>